<dbReference type="Gene3D" id="3.20.20.70">
    <property type="entry name" value="Aldolase class I"/>
    <property type="match status" value="1"/>
</dbReference>
<protein>
    <recommendedName>
        <fullName evidence="9">Probable transaldolase</fullName>
        <ecNumber evidence="9">2.2.1.2</ecNumber>
    </recommendedName>
</protein>
<dbReference type="InterPro" id="IPR001585">
    <property type="entry name" value="TAL/FSA"/>
</dbReference>
<dbReference type="RefSeq" id="WP_110173675.1">
    <property type="nucleotide sequence ID" value="NZ_CP015136.1"/>
</dbReference>
<comment type="similarity">
    <text evidence="3 9">Belongs to the transaldolase family. Type 3B subfamily.</text>
</comment>
<keyword evidence="5 9" id="KW-0808">Transferase</keyword>
<dbReference type="EC" id="2.2.1.2" evidence="9"/>
<keyword evidence="11" id="KW-1185">Reference proteome</keyword>
<keyword evidence="7 9" id="KW-0704">Schiff base</keyword>
<reference evidence="10 11" key="1">
    <citation type="journal article" date="2016" name="Genome Announc.">
        <title>First Complete Genome Sequence of a Subdivision 6 Acidobacterium Strain.</title>
        <authorList>
            <person name="Huang S."/>
            <person name="Vieira S."/>
            <person name="Bunk B."/>
            <person name="Riedel T."/>
            <person name="Sproer C."/>
            <person name="Overmann J."/>
        </authorList>
    </citation>
    <scope>NUCLEOTIDE SEQUENCE [LARGE SCALE GENOMIC DNA]</scope>
    <source>
        <strain evidence="11">DSM 100886 HEG_-6_39</strain>
    </source>
</reference>
<feature type="active site" description="Schiff-base intermediate with substrate" evidence="9">
    <location>
        <position position="83"/>
    </location>
</feature>
<proteinExistence type="inferred from homology"/>
<dbReference type="PANTHER" id="PTHR10683:SF40">
    <property type="entry name" value="FRUCTOSE-6-PHOSPHATE ALDOLASE 1-RELATED"/>
    <property type="match status" value="1"/>
</dbReference>
<evidence type="ECO:0000256" key="5">
    <source>
        <dbReference type="ARBA" id="ARBA00022679"/>
    </source>
</evidence>
<dbReference type="GO" id="GO:0042182">
    <property type="term" value="P:ketone catabolic process"/>
    <property type="evidence" value="ECO:0007669"/>
    <property type="project" value="UniProtKB-ARBA"/>
</dbReference>
<dbReference type="PROSITE" id="PS01054">
    <property type="entry name" value="TRANSALDOLASE_1"/>
    <property type="match status" value="1"/>
</dbReference>
<evidence type="ECO:0000256" key="8">
    <source>
        <dbReference type="ARBA" id="ARBA00048810"/>
    </source>
</evidence>
<dbReference type="PATRIC" id="fig|1813736.3.peg.5757"/>
<dbReference type="InterPro" id="IPR018225">
    <property type="entry name" value="Transaldolase_AS"/>
</dbReference>
<dbReference type="Proteomes" id="UP000076079">
    <property type="component" value="Chromosome"/>
</dbReference>
<evidence type="ECO:0000256" key="1">
    <source>
        <dbReference type="ARBA" id="ARBA00004496"/>
    </source>
</evidence>
<reference evidence="11" key="2">
    <citation type="submission" date="2016-04" db="EMBL/GenBank/DDBJ databases">
        <title>First Complete Genome Sequence of a Subdivision 6 Acidobacterium.</title>
        <authorList>
            <person name="Huang S."/>
            <person name="Vieira S."/>
            <person name="Bunk B."/>
            <person name="Riedel T."/>
            <person name="Sproeer C."/>
            <person name="Overmann J."/>
        </authorList>
    </citation>
    <scope>NUCLEOTIDE SEQUENCE [LARGE SCALE GENOMIC DNA]</scope>
    <source>
        <strain evidence="11">DSM 100886 HEG_-6_39</strain>
    </source>
</reference>
<evidence type="ECO:0000256" key="4">
    <source>
        <dbReference type="ARBA" id="ARBA00022490"/>
    </source>
</evidence>
<sequence>MKFFVDTGNIADIKRLHALGIIDGVTTNPSLMAKETRDPRDILKEICDIVHGPVSGEVVSTEYDGMLREGRELRKISEHIVVKVPFTQAGVRACKTLTEEGTRVNVTLVFSAAQALIAAKVGAYFVSPFVGRLDDIAHVGMDLIEDIVEIYDNYEYTTQVLVASTRGPLHIVEAAKLGADICTCPPSVIEALFKHPLTDIGLERFLKDWEKAQQK</sequence>
<dbReference type="STRING" id="1855912.LuPra_05472"/>
<dbReference type="GO" id="GO:0004801">
    <property type="term" value="F:transaldolase activity"/>
    <property type="evidence" value="ECO:0007669"/>
    <property type="project" value="UniProtKB-UniRule"/>
</dbReference>
<dbReference type="GO" id="GO:0005975">
    <property type="term" value="P:carbohydrate metabolic process"/>
    <property type="evidence" value="ECO:0007669"/>
    <property type="project" value="InterPro"/>
</dbReference>
<dbReference type="KEGG" id="abac:LuPra_05472"/>
<dbReference type="UniPathway" id="UPA00115">
    <property type="reaction ID" value="UER00414"/>
</dbReference>
<comment type="function">
    <text evidence="9">Transaldolase is important for the balance of metabolites in the pentose-phosphate pathway.</text>
</comment>
<dbReference type="OrthoDB" id="9807051at2"/>
<dbReference type="NCBIfam" id="TIGR00875">
    <property type="entry name" value="fsa_talC_mipB"/>
    <property type="match status" value="1"/>
</dbReference>
<dbReference type="PROSITE" id="PS00958">
    <property type="entry name" value="TRANSALDOLASE_2"/>
    <property type="match status" value="1"/>
</dbReference>
<keyword evidence="4 9" id="KW-0963">Cytoplasm</keyword>
<evidence type="ECO:0000256" key="6">
    <source>
        <dbReference type="ARBA" id="ARBA00023126"/>
    </source>
</evidence>
<gene>
    <name evidence="10" type="primary">tal_2</name>
    <name evidence="9" type="synonym">tal</name>
    <name evidence="10" type="ORF">LuPra_05472</name>
</gene>
<dbReference type="PANTHER" id="PTHR10683">
    <property type="entry name" value="TRANSALDOLASE"/>
    <property type="match status" value="1"/>
</dbReference>
<evidence type="ECO:0000256" key="2">
    <source>
        <dbReference type="ARBA" id="ARBA00004857"/>
    </source>
</evidence>
<evidence type="ECO:0000256" key="7">
    <source>
        <dbReference type="ARBA" id="ARBA00023270"/>
    </source>
</evidence>
<dbReference type="EMBL" id="CP015136">
    <property type="protein sequence ID" value="AMY12199.1"/>
    <property type="molecule type" value="Genomic_DNA"/>
</dbReference>
<dbReference type="InterPro" id="IPR033919">
    <property type="entry name" value="TSA/FSA_arc/bac"/>
</dbReference>
<comment type="catalytic activity">
    <reaction evidence="8 9">
        <text>D-sedoheptulose 7-phosphate + D-glyceraldehyde 3-phosphate = D-erythrose 4-phosphate + beta-D-fructose 6-phosphate</text>
        <dbReference type="Rhea" id="RHEA:17053"/>
        <dbReference type="ChEBI" id="CHEBI:16897"/>
        <dbReference type="ChEBI" id="CHEBI:57483"/>
        <dbReference type="ChEBI" id="CHEBI:57634"/>
        <dbReference type="ChEBI" id="CHEBI:59776"/>
        <dbReference type="EC" id="2.2.1.2"/>
    </reaction>
</comment>
<evidence type="ECO:0000313" key="10">
    <source>
        <dbReference type="EMBL" id="AMY12199.1"/>
    </source>
</evidence>
<dbReference type="InterPro" id="IPR013785">
    <property type="entry name" value="Aldolase_TIM"/>
</dbReference>
<name>A0A143PWN2_LUTPR</name>
<dbReference type="Pfam" id="PF00923">
    <property type="entry name" value="TAL_FSA"/>
    <property type="match status" value="1"/>
</dbReference>
<dbReference type="HAMAP" id="MF_00494">
    <property type="entry name" value="Transaldolase_3b"/>
    <property type="match status" value="1"/>
</dbReference>
<dbReference type="GO" id="GO:0006098">
    <property type="term" value="P:pentose-phosphate shunt"/>
    <property type="evidence" value="ECO:0007669"/>
    <property type="project" value="UniProtKB-UniRule"/>
</dbReference>
<dbReference type="GO" id="GO:0005737">
    <property type="term" value="C:cytoplasm"/>
    <property type="evidence" value="ECO:0007669"/>
    <property type="project" value="UniProtKB-SubCell"/>
</dbReference>
<comment type="pathway">
    <text evidence="2 9">Carbohydrate degradation; pentose phosphate pathway; D-glyceraldehyde 3-phosphate and beta-D-fructose 6-phosphate from D-ribose 5-phosphate and D-xylulose 5-phosphate (non-oxidative stage): step 2/3.</text>
</comment>
<evidence type="ECO:0000256" key="9">
    <source>
        <dbReference type="HAMAP-Rule" id="MF_00494"/>
    </source>
</evidence>
<keyword evidence="6 9" id="KW-0570">Pentose shunt</keyword>
<comment type="subcellular location">
    <subcellularLocation>
        <location evidence="1 9">Cytoplasm</location>
    </subcellularLocation>
</comment>
<dbReference type="FunFam" id="3.20.20.70:FF:000018">
    <property type="entry name" value="Probable transaldolase"/>
    <property type="match status" value="1"/>
</dbReference>
<dbReference type="AlphaFoldDB" id="A0A143PWN2"/>
<dbReference type="CDD" id="cd00956">
    <property type="entry name" value="Transaldolase_FSA"/>
    <property type="match status" value="1"/>
</dbReference>
<organism evidence="10 11">
    <name type="scientific">Luteitalea pratensis</name>
    <dbReference type="NCBI Taxonomy" id="1855912"/>
    <lineage>
        <taxon>Bacteria</taxon>
        <taxon>Pseudomonadati</taxon>
        <taxon>Acidobacteriota</taxon>
        <taxon>Vicinamibacteria</taxon>
        <taxon>Vicinamibacterales</taxon>
        <taxon>Vicinamibacteraceae</taxon>
        <taxon>Luteitalea</taxon>
    </lineage>
</organism>
<evidence type="ECO:0000256" key="3">
    <source>
        <dbReference type="ARBA" id="ARBA00005740"/>
    </source>
</evidence>
<accession>A0A143PWN2</accession>
<dbReference type="GO" id="GO:0016832">
    <property type="term" value="F:aldehyde-lyase activity"/>
    <property type="evidence" value="ECO:0007669"/>
    <property type="project" value="InterPro"/>
</dbReference>
<dbReference type="InterPro" id="IPR004731">
    <property type="entry name" value="Transaldolase_3B/F6P_aldolase"/>
</dbReference>
<dbReference type="SUPFAM" id="SSF51569">
    <property type="entry name" value="Aldolase"/>
    <property type="match status" value="1"/>
</dbReference>
<evidence type="ECO:0000313" key="11">
    <source>
        <dbReference type="Proteomes" id="UP000076079"/>
    </source>
</evidence>
<dbReference type="InterPro" id="IPR022999">
    <property type="entry name" value="Transaldolase_3B"/>
</dbReference>